<comment type="caution">
    <text evidence="2">The sequence shown here is derived from an EMBL/GenBank/DDBJ whole genome shotgun (WGS) entry which is preliminary data.</text>
</comment>
<evidence type="ECO:0000259" key="1">
    <source>
        <dbReference type="Pfam" id="PF13460"/>
    </source>
</evidence>
<gene>
    <name evidence="2" type="ORF">HNQ44_001182</name>
</gene>
<dbReference type="InterPro" id="IPR036291">
    <property type="entry name" value="NAD(P)-bd_dom_sf"/>
</dbReference>
<evidence type="ECO:0000313" key="3">
    <source>
        <dbReference type="Proteomes" id="UP000525923"/>
    </source>
</evidence>
<name>A0A7W8CQL8_9BACL</name>
<protein>
    <submittedName>
        <fullName evidence="2">Uncharacterized protein YbjT (DUF2867 family)</fullName>
    </submittedName>
</protein>
<dbReference type="InterPro" id="IPR016040">
    <property type="entry name" value="NAD(P)-bd_dom"/>
</dbReference>
<accession>A0A7W8CQL8</accession>
<dbReference type="PANTHER" id="PTHR14097:SF7">
    <property type="entry name" value="OXIDOREDUCTASE HTATIP2"/>
    <property type="match status" value="1"/>
</dbReference>
<dbReference type="OrthoDB" id="9798632at2"/>
<dbReference type="RefSeq" id="WP_135502450.1">
    <property type="nucleotide sequence ID" value="NZ_JACHHE010000002.1"/>
</dbReference>
<feature type="domain" description="NAD(P)-binding" evidence="1">
    <location>
        <begin position="12"/>
        <end position="140"/>
    </location>
</feature>
<reference evidence="2 3" key="1">
    <citation type="submission" date="2020-08" db="EMBL/GenBank/DDBJ databases">
        <title>Genomic Encyclopedia of Type Strains, Phase IV (KMG-IV): sequencing the most valuable type-strain genomes for metagenomic binning, comparative biology and taxonomic classification.</title>
        <authorList>
            <person name="Goeker M."/>
        </authorList>
    </citation>
    <scope>NUCLEOTIDE SEQUENCE [LARGE SCALE GENOMIC DNA]</scope>
    <source>
        <strain evidence="2 3">DSM 15895</strain>
    </source>
</reference>
<dbReference type="CDD" id="cd05250">
    <property type="entry name" value="CC3_like_SDR_a"/>
    <property type="match status" value="1"/>
</dbReference>
<dbReference type="Gene3D" id="3.40.50.720">
    <property type="entry name" value="NAD(P)-binding Rossmann-like Domain"/>
    <property type="match status" value="1"/>
</dbReference>
<dbReference type="Proteomes" id="UP000525923">
    <property type="component" value="Unassembled WGS sequence"/>
</dbReference>
<dbReference type="Pfam" id="PF13460">
    <property type="entry name" value="NAD_binding_10"/>
    <property type="match status" value="1"/>
</dbReference>
<sequence>MEHATKTALLAGASGLVGNELLHILLESPHYDSVKIIGRRHLDIMHPKLEQIVVDFDRLENCRELLAADDVFCCLGTTIKAAGSQQAFRKVDFEYPAKLAQLAKEQDAQKFLVISALGADSKSKVFYSRTKGQLEDALKKNGFPALHIFQPSLLLGDRKEFRLGEKAAALLSPLFSPLLIGPLQKYKPISARRVAVAMHHAAQDLSIGIYTHPSNRIVELSRRHPIEQKNGTG</sequence>
<evidence type="ECO:0000313" key="2">
    <source>
        <dbReference type="EMBL" id="MBB5179758.1"/>
    </source>
</evidence>
<dbReference type="AlphaFoldDB" id="A0A7W8CQL8"/>
<organism evidence="2 3">
    <name type="scientific">Planococcus koreensis</name>
    <dbReference type="NCBI Taxonomy" id="112331"/>
    <lineage>
        <taxon>Bacteria</taxon>
        <taxon>Bacillati</taxon>
        <taxon>Bacillota</taxon>
        <taxon>Bacilli</taxon>
        <taxon>Bacillales</taxon>
        <taxon>Caryophanaceae</taxon>
        <taxon>Planococcus</taxon>
    </lineage>
</organism>
<proteinExistence type="predicted"/>
<dbReference type="PANTHER" id="PTHR14097">
    <property type="entry name" value="OXIDOREDUCTASE HTATIP2"/>
    <property type="match status" value="1"/>
</dbReference>
<dbReference type="SUPFAM" id="SSF51735">
    <property type="entry name" value="NAD(P)-binding Rossmann-fold domains"/>
    <property type="match status" value="1"/>
</dbReference>
<keyword evidence="3" id="KW-1185">Reference proteome</keyword>
<dbReference type="EMBL" id="JACHHE010000002">
    <property type="protein sequence ID" value="MBB5179758.1"/>
    <property type="molecule type" value="Genomic_DNA"/>
</dbReference>